<feature type="region of interest" description="Disordered" evidence="1">
    <location>
        <begin position="196"/>
        <end position="217"/>
    </location>
</feature>
<dbReference type="EMBL" id="WIXP02000015">
    <property type="protein sequence ID" value="KAF6198751.1"/>
    <property type="molecule type" value="Genomic_DNA"/>
</dbReference>
<keyword evidence="5" id="KW-1185">Reference proteome</keyword>
<dbReference type="PANTHER" id="PTHR22933:SF44">
    <property type="entry name" value="RE15157P"/>
    <property type="match status" value="1"/>
</dbReference>
<feature type="signal peptide" evidence="2">
    <location>
        <begin position="1"/>
        <end position="19"/>
    </location>
</feature>
<dbReference type="Proteomes" id="UP000466442">
    <property type="component" value="Unassembled WGS sequence"/>
</dbReference>
<dbReference type="InterPro" id="IPR002557">
    <property type="entry name" value="Chitin-bd_dom"/>
</dbReference>
<evidence type="ECO:0000256" key="2">
    <source>
        <dbReference type="SAM" id="SignalP"/>
    </source>
</evidence>
<dbReference type="Gene3D" id="2.170.140.10">
    <property type="entry name" value="Chitin binding domain"/>
    <property type="match status" value="1"/>
</dbReference>
<feature type="compositionally biased region" description="Polar residues" evidence="1">
    <location>
        <begin position="196"/>
        <end position="212"/>
    </location>
</feature>
<feature type="chain" id="PRO_5035912079" description="Chitin-binding type-2 domain-containing protein" evidence="2">
    <location>
        <begin position="20"/>
        <end position="361"/>
    </location>
</feature>
<dbReference type="AlphaFoldDB" id="A0A8S9WRH7"/>
<comment type="caution">
    <text evidence="4">The sequence shown here is derived from an EMBL/GenBank/DDBJ whole genome shotgun (WGS) entry which is preliminary data.</text>
</comment>
<accession>A0A8S9WRH7</accession>
<dbReference type="SUPFAM" id="SSF57625">
    <property type="entry name" value="Invertebrate chitin-binding proteins"/>
    <property type="match status" value="1"/>
</dbReference>
<proteinExistence type="predicted"/>
<evidence type="ECO:0000256" key="1">
    <source>
        <dbReference type="SAM" id="MobiDB-lite"/>
    </source>
</evidence>
<gene>
    <name evidence="4" type="ORF">GE061_006773</name>
</gene>
<evidence type="ECO:0000259" key="3">
    <source>
        <dbReference type="PROSITE" id="PS50940"/>
    </source>
</evidence>
<dbReference type="GO" id="GO:0008061">
    <property type="term" value="F:chitin binding"/>
    <property type="evidence" value="ECO:0007669"/>
    <property type="project" value="InterPro"/>
</dbReference>
<dbReference type="InterPro" id="IPR036508">
    <property type="entry name" value="Chitin-bd_dom_sf"/>
</dbReference>
<dbReference type="OrthoDB" id="6379319at2759"/>
<dbReference type="GO" id="GO:0005576">
    <property type="term" value="C:extracellular region"/>
    <property type="evidence" value="ECO:0007669"/>
    <property type="project" value="InterPro"/>
</dbReference>
<evidence type="ECO:0000313" key="4">
    <source>
        <dbReference type="EMBL" id="KAF6198751.1"/>
    </source>
</evidence>
<keyword evidence="2" id="KW-0732">Signal</keyword>
<evidence type="ECO:0000313" key="5">
    <source>
        <dbReference type="Proteomes" id="UP000466442"/>
    </source>
</evidence>
<dbReference type="InterPro" id="IPR052976">
    <property type="entry name" value="Scoloptoxin-like"/>
</dbReference>
<dbReference type="PANTHER" id="PTHR22933">
    <property type="entry name" value="FI18007P1-RELATED"/>
    <property type="match status" value="1"/>
</dbReference>
<name>A0A8S9WRH7_APOLU</name>
<sequence length="361" mass="40084">MKFFLAPFVAACVVSVSLARVRVLASLDIPVTSFSCSGRPIGYYADVENNCQTYHMCGEKGEMYSYACPNTTLFHQRMLICAHWYQVNCNKSADDYSANLLIGQRDKPFVDDITANDLNGISSESFRKSVLLSGREGKSVAGKRPVQPNHPTRQIIQNTEDLVEAPSGSFVLDRHNAITSRYPDYNDFHPTVTHQVNSAQDSSTFRSTSTEPTGGVFRPTNVSFRSTIETPNSDANLARTAPMVNAQPFSRTESVFRSPDLVTTVAPDQPSLELLPPLDEVVDDTNTIELHLHDHRHDHYISNNGHPPPLDEPIVVSINLPSKTRFRPASPFARAEKSCPRCHPMFVIDKTNCSPCLLLMS</sequence>
<feature type="domain" description="Chitin-binding type-2" evidence="3">
    <location>
        <begin position="33"/>
        <end position="91"/>
    </location>
</feature>
<protein>
    <recommendedName>
        <fullName evidence="3">Chitin-binding type-2 domain-containing protein</fullName>
    </recommendedName>
</protein>
<organism evidence="4 5">
    <name type="scientific">Apolygus lucorum</name>
    <name type="common">Small green plant bug</name>
    <name type="synonym">Lygocoris lucorum</name>
    <dbReference type="NCBI Taxonomy" id="248454"/>
    <lineage>
        <taxon>Eukaryota</taxon>
        <taxon>Metazoa</taxon>
        <taxon>Ecdysozoa</taxon>
        <taxon>Arthropoda</taxon>
        <taxon>Hexapoda</taxon>
        <taxon>Insecta</taxon>
        <taxon>Pterygota</taxon>
        <taxon>Neoptera</taxon>
        <taxon>Paraneoptera</taxon>
        <taxon>Hemiptera</taxon>
        <taxon>Heteroptera</taxon>
        <taxon>Panheteroptera</taxon>
        <taxon>Cimicomorpha</taxon>
        <taxon>Miridae</taxon>
        <taxon>Mirini</taxon>
        <taxon>Apolygus</taxon>
    </lineage>
</organism>
<dbReference type="PROSITE" id="PS50940">
    <property type="entry name" value="CHIT_BIND_II"/>
    <property type="match status" value="1"/>
</dbReference>
<dbReference type="Pfam" id="PF01607">
    <property type="entry name" value="CBM_14"/>
    <property type="match status" value="1"/>
</dbReference>
<reference evidence="4" key="1">
    <citation type="journal article" date="2021" name="Mol. Ecol. Resour.">
        <title>Apolygus lucorum genome provides insights into omnivorousness and mesophyll feeding.</title>
        <authorList>
            <person name="Liu Y."/>
            <person name="Liu H."/>
            <person name="Wang H."/>
            <person name="Huang T."/>
            <person name="Liu B."/>
            <person name="Yang B."/>
            <person name="Yin L."/>
            <person name="Li B."/>
            <person name="Zhang Y."/>
            <person name="Zhang S."/>
            <person name="Jiang F."/>
            <person name="Zhang X."/>
            <person name="Ren Y."/>
            <person name="Wang B."/>
            <person name="Wang S."/>
            <person name="Lu Y."/>
            <person name="Wu K."/>
            <person name="Fan W."/>
            <person name="Wang G."/>
        </authorList>
    </citation>
    <scope>NUCLEOTIDE SEQUENCE</scope>
    <source>
        <strain evidence="4">12Hb</strain>
    </source>
</reference>